<organism evidence="7 8">
    <name type="scientific">Parasedimentitalea denitrificans</name>
    <dbReference type="NCBI Taxonomy" id="2211118"/>
    <lineage>
        <taxon>Bacteria</taxon>
        <taxon>Pseudomonadati</taxon>
        <taxon>Pseudomonadota</taxon>
        <taxon>Alphaproteobacteria</taxon>
        <taxon>Rhodobacterales</taxon>
        <taxon>Paracoccaceae</taxon>
        <taxon>Parasedimentitalea</taxon>
    </lineage>
</organism>
<keyword evidence="8" id="KW-1185">Reference proteome</keyword>
<sequence length="314" mass="33053">MTEITGRHWLMIAVLGLTWGGTFMVVEIALRGITPFWLAAARIGLGALVTSTIWQLRGGKLFAQRPTGSHIRTLAVIGVFSSAMPFMLLNWGQQYVTSGFAGVSMASVALFVLPLAHFFVPGEHLTWRRTLGFLIGFVGVSILIGGQALSSSGAEMELAGRIACMAAACCYACSVILMRRLPAVNAIGLAAVLLLIGSLVAIPVALIVEGPPPALDGETLIATLVLALIPTAGANMLRVAVVRSAGPVFATLVSYQVPLWSVLLGTLFLAEPLPSTLLWALGLILCGMGLSQYGPLMRLFGRRSNAAQQGSPQT</sequence>
<dbReference type="EMBL" id="QHLQ01000009">
    <property type="protein sequence ID" value="NIZ61489.1"/>
    <property type="molecule type" value="Genomic_DNA"/>
</dbReference>
<keyword evidence="4 5" id="KW-0472">Membrane</keyword>
<dbReference type="SUPFAM" id="SSF103481">
    <property type="entry name" value="Multidrug resistance efflux transporter EmrE"/>
    <property type="match status" value="2"/>
</dbReference>
<dbReference type="PANTHER" id="PTHR32322:SF9">
    <property type="entry name" value="AMINO-ACID METABOLITE EFFLUX PUMP-RELATED"/>
    <property type="match status" value="1"/>
</dbReference>
<dbReference type="PANTHER" id="PTHR32322">
    <property type="entry name" value="INNER MEMBRANE TRANSPORTER"/>
    <property type="match status" value="1"/>
</dbReference>
<dbReference type="InterPro" id="IPR037185">
    <property type="entry name" value="EmrE-like"/>
</dbReference>
<feature type="transmembrane region" description="Helical" evidence="5">
    <location>
        <begin position="220"/>
        <end position="241"/>
    </location>
</feature>
<proteinExistence type="predicted"/>
<protein>
    <submittedName>
        <fullName evidence="7">EamA family transporter</fullName>
    </submittedName>
</protein>
<dbReference type="InterPro" id="IPR050638">
    <property type="entry name" value="AA-Vitamin_Transporters"/>
</dbReference>
<evidence type="ECO:0000256" key="5">
    <source>
        <dbReference type="SAM" id="Phobius"/>
    </source>
</evidence>
<feature type="domain" description="EamA" evidence="6">
    <location>
        <begin position="160"/>
        <end position="290"/>
    </location>
</feature>
<feature type="transmembrane region" description="Helical" evidence="5">
    <location>
        <begin position="98"/>
        <end position="119"/>
    </location>
</feature>
<feature type="domain" description="EamA" evidence="6">
    <location>
        <begin position="10"/>
        <end position="144"/>
    </location>
</feature>
<evidence type="ECO:0000313" key="8">
    <source>
        <dbReference type="Proteomes" id="UP001429564"/>
    </source>
</evidence>
<name>A0ABX0W9M4_9RHOB</name>
<feature type="transmembrane region" description="Helical" evidence="5">
    <location>
        <begin position="74"/>
        <end position="92"/>
    </location>
</feature>
<evidence type="ECO:0000256" key="2">
    <source>
        <dbReference type="ARBA" id="ARBA00022692"/>
    </source>
</evidence>
<evidence type="ECO:0000259" key="6">
    <source>
        <dbReference type="Pfam" id="PF00892"/>
    </source>
</evidence>
<feature type="transmembrane region" description="Helical" evidence="5">
    <location>
        <begin position="248"/>
        <end position="270"/>
    </location>
</feature>
<dbReference type="InterPro" id="IPR000620">
    <property type="entry name" value="EamA_dom"/>
</dbReference>
<feature type="transmembrane region" description="Helical" evidence="5">
    <location>
        <begin position="9"/>
        <end position="30"/>
    </location>
</feature>
<gene>
    <name evidence="7" type="ORF">DL239_10920</name>
</gene>
<keyword evidence="2 5" id="KW-0812">Transmembrane</keyword>
<evidence type="ECO:0000256" key="1">
    <source>
        <dbReference type="ARBA" id="ARBA00004141"/>
    </source>
</evidence>
<feature type="transmembrane region" description="Helical" evidence="5">
    <location>
        <begin position="184"/>
        <end position="208"/>
    </location>
</feature>
<feature type="transmembrane region" description="Helical" evidence="5">
    <location>
        <begin position="36"/>
        <end position="54"/>
    </location>
</feature>
<feature type="transmembrane region" description="Helical" evidence="5">
    <location>
        <begin position="131"/>
        <end position="152"/>
    </location>
</feature>
<comment type="caution">
    <text evidence="7">The sequence shown here is derived from an EMBL/GenBank/DDBJ whole genome shotgun (WGS) entry which is preliminary data.</text>
</comment>
<feature type="transmembrane region" description="Helical" evidence="5">
    <location>
        <begin position="276"/>
        <end position="294"/>
    </location>
</feature>
<dbReference type="Proteomes" id="UP001429564">
    <property type="component" value="Unassembled WGS sequence"/>
</dbReference>
<dbReference type="RefSeq" id="WP_167684131.1">
    <property type="nucleotide sequence ID" value="NZ_QHLQ01000009.1"/>
</dbReference>
<accession>A0ABX0W9M4</accession>
<reference evidence="7 8" key="1">
    <citation type="submission" date="2018-05" db="EMBL/GenBank/DDBJ databases">
        <authorList>
            <person name="Zhang Y.-J."/>
        </authorList>
    </citation>
    <scope>NUCLEOTIDE SEQUENCE [LARGE SCALE GENOMIC DNA]</scope>
    <source>
        <strain evidence="7 8">CY04</strain>
    </source>
</reference>
<comment type="subcellular location">
    <subcellularLocation>
        <location evidence="1">Membrane</location>
        <topology evidence="1">Multi-pass membrane protein</topology>
    </subcellularLocation>
</comment>
<keyword evidence="3 5" id="KW-1133">Transmembrane helix</keyword>
<dbReference type="Pfam" id="PF00892">
    <property type="entry name" value="EamA"/>
    <property type="match status" value="2"/>
</dbReference>
<evidence type="ECO:0000313" key="7">
    <source>
        <dbReference type="EMBL" id="NIZ61489.1"/>
    </source>
</evidence>
<evidence type="ECO:0000256" key="3">
    <source>
        <dbReference type="ARBA" id="ARBA00022989"/>
    </source>
</evidence>
<evidence type="ECO:0000256" key="4">
    <source>
        <dbReference type="ARBA" id="ARBA00023136"/>
    </source>
</evidence>